<evidence type="ECO:0000259" key="1">
    <source>
        <dbReference type="SMART" id="SM00849"/>
    </source>
</evidence>
<dbReference type="InterPro" id="IPR050855">
    <property type="entry name" value="NDM-1-like"/>
</dbReference>
<organism evidence="2 3">
    <name type="scientific">Citricoccus nitrophenolicus</name>
    <dbReference type="NCBI Taxonomy" id="863575"/>
    <lineage>
        <taxon>Bacteria</taxon>
        <taxon>Bacillati</taxon>
        <taxon>Actinomycetota</taxon>
        <taxon>Actinomycetes</taxon>
        <taxon>Micrococcales</taxon>
        <taxon>Micrococcaceae</taxon>
        <taxon>Citricoccus</taxon>
    </lineage>
</organism>
<dbReference type="SMART" id="SM00849">
    <property type="entry name" value="Lactamase_B"/>
    <property type="match status" value="1"/>
</dbReference>
<gene>
    <name evidence="2" type="ORF">ABDK96_05310</name>
</gene>
<dbReference type="InterPro" id="IPR001279">
    <property type="entry name" value="Metallo-B-lactamas"/>
</dbReference>
<reference evidence="2 3" key="1">
    <citation type="submission" date="2024-05" db="EMBL/GenBank/DDBJ databases">
        <authorList>
            <person name="Yi C."/>
        </authorList>
    </citation>
    <scope>NUCLEOTIDE SEQUENCE [LARGE SCALE GENOMIC DNA]</scope>
    <source>
        <strain evidence="2 3">XS13</strain>
    </source>
</reference>
<keyword evidence="3" id="KW-1185">Reference proteome</keyword>
<feature type="domain" description="Metallo-beta-lactamase" evidence="1">
    <location>
        <begin position="17"/>
        <end position="229"/>
    </location>
</feature>
<accession>A0ABV0IHY2</accession>
<name>A0ABV0IHY2_9MICC</name>
<dbReference type="InterPro" id="IPR036866">
    <property type="entry name" value="RibonucZ/Hydroxyglut_hydro"/>
</dbReference>
<dbReference type="Gene3D" id="3.60.15.10">
    <property type="entry name" value="Ribonuclease Z/Hydroxyacylglutathione hydrolase-like"/>
    <property type="match status" value="1"/>
</dbReference>
<proteinExistence type="predicted"/>
<dbReference type="SUPFAM" id="SSF56281">
    <property type="entry name" value="Metallo-hydrolase/oxidoreductase"/>
    <property type="match status" value="1"/>
</dbReference>
<dbReference type="Proteomes" id="UP001484097">
    <property type="component" value="Unassembled WGS sequence"/>
</dbReference>
<sequence length="250" mass="26978">MFIQNVAPGVHLIQHANVNCYLLEDLESGTDLTLVDAGLPGVWTELGRAIRELGRRPEDLKALVLTHAHFDHVGVARRLVERLGLPVYGHADERTLAAHPYRYAHENPRALYPLRHPRAVPILTSMLFAGVLAVRGVDLSDELGTSDTVPVPGRPRVVFSPGHTFGHCALHLPERDVLLTGDALVTLDPYTGETGPRIVAGAATADSDLALRSLDALAQTGAGTVLTGHGQPWRDGIEDAVLEARRHGRA</sequence>
<comment type="caution">
    <text evidence="2">The sequence shown here is derived from an EMBL/GenBank/DDBJ whole genome shotgun (WGS) entry which is preliminary data.</text>
</comment>
<evidence type="ECO:0000313" key="2">
    <source>
        <dbReference type="EMBL" id="MEO9247090.1"/>
    </source>
</evidence>
<dbReference type="EMBL" id="JBDXMX010000002">
    <property type="protein sequence ID" value="MEO9247090.1"/>
    <property type="molecule type" value="Genomic_DNA"/>
</dbReference>
<evidence type="ECO:0000313" key="3">
    <source>
        <dbReference type="Proteomes" id="UP001484097"/>
    </source>
</evidence>
<protein>
    <submittedName>
        <fullName evidence="2">MBL fold metallo-hydrolase</fullName>
    </submittedName>
</protein>
<dbReference type="RefSeq" id="WP_347919481.1">
    <property type="nucleotide sequence ID" value="NZ_JBDXMX010000002.1"/>
</dbReference>
<dbReference type="CDD" id="cd07721">
    <property type="entry name" value="yflN-like_MBL-fold"/>
    <property type="match status" value="1"/>
</dbReference>
<dbReference type="PANTHER" id="PTHR42951">
    <property type="entry name" value="METALLO-BETA-LACTAMASE DOMAIN-CONTAINING"/>
    <property type="match status" value="1"/>
</dbReference>
<dbReference type="PANTHER" id="PTHR42951:SF14">
    <property type="entry name" value="METALLO-BETA-LACTAMASE SUPERFAMILY PROTEIN"/>
    <property type="match status" value="1"/>
</dbReference>
<dbReference type="Pfam" id="PF00753">
    <property type="entry name" value="Lactamase_B"/>
    <property type="match status" value="1"/>
</dbReference>